<feature type="compositionally biased region" description="Low complexity" evidence="1">
    <location>
        <begin position="1"/>
        <end position="10"/>
    </location>
</feature>
<evidence type="ECO:0000313" key="3">
    <source>
        <dbReference type="Proteomes" id="UP000296049"/>
    </source>
</evidence>
<protein>
    <submittedName>
        <fullName evidence="2">Putative G-protein coupled receptor 153</fullName>
    </submittedName>
</protein>
<organism evidence="2 3">
    <name type="scientific">Anas platyrhynchos</name>
    <name type="common">Mallard</name>
    <name type="synonym">Anas boschas</name>
    <dbReference type="NCBI Taxonomy" id="8839"/>
    <lineage>
        <taxon>Eukaryota</taxon>
        <taxon>Metazoa</taxon>
        <taxon>Chordata</taxon>
        <taxon>Craniata</taxon>
        <taxon>Vertebrata</taxon>
        <taxon>Euteleostomi</taxon>
        <taxon>Archelosauria</taxon>
        <taxon>Archosauria</taxon>
        <taxon>Dinosauria</taxon>
        <taxon>Saurischia</taxon>
        <taxon>Theropoda</taxon>
        <taxon>Coelurosauria</taxon>
        <taxon>Aves</taxon>
        <taxon>Neognathae</taxon>
        <taxon>Galloanserae</taxon>
        <taxon>Anseriformes</taxon>
        <taxon>Anatidae</taxon>
        <taxon>Anatinae</taxon>
        <taxon>Anas</taxon>
    </lineage>
</organism>
<proteinExistence type="predicted"/>
<evidence type="ECO:0000256" key="1">
    <source>
        <dbReference type="SAM" id="MobiDB-lite"/>
    </source>
</evidence>
<dbReference type="AlphaFoldDB" id="R0M095"/>
<dbReference type="EMBL" id="KB742522">
    <property type="protein sequence ID" value="EOB07520.1"/>
    <property type="molecule type" value="Genomic_DNA"/>
</dbReference>
<sequence length="43" mass="4335">AAGAAAAASSARRRLPRGTSRSSRGPSDRPRRAGMGQDGTGRP</sequence>
<name>R0M095_ANAPL</name>
<accession>R0M095</accession>
<evidence type="ECO:0000313" key="2">
    <source>
        <dbReference type="EMBL" id="EOB07520.1"/>
    </source>
</evidence>
<keyword evidence="2" id="KW-0675">Receptor</keyword>
<dbReference type="Proteomes" id="UP000296049">
    <property type="component" value="Unassembled WGS sequence"/>
</dbReference>
<gene>
    <name evidence="2" type="ORF">Anapl_01932</name>
</gene>
<keyword evidence="3" id="KW-1185">Reference proteome</keyword>
<feature type="region of interest" description="Disordered" evidence="1">
    <location>
        <begin position="1"/>
        <end position="43"/>
    </location>
</feature>
<feature type="non-terminal residue" evidence="2">
    <location>
        <position position="1"/>
    </location>
</feature>
<reference evidence="3" key="1">
    <citation type="journal article" date="2013" name="Nat. Genet.">
        <title>The duck genome and transcriptome provide insight into an avian influenza virus reservoir species.</title>
        <authorList>
            <person name="Huang Y."/>
            <person name="Li Y."/>
            <person name="Burt D.W."/>
            <person name="Chen H."/>
            <person name="Zhang Y."/>
            <person name="Qian W."/>
            <person name="Kim H."/>
            <person name="Gan S."/>
            <person name="Zhao Y."/>
            <person name="Li J."/>
            <person name="Yi K."/>
            <person name="Feng H."/>
            <person name="Zhu P."/>
            <person name="Li B."/>
            <person name="Liu Q."/>
            <person name="Fairley S."/>
            <person name="Magor K.E."/>
            <person name="Du Z."/>
            <person name="Hu X."/>
            <person name="Goodman L."/>
            <person name="Tafer H."/>
            <person name="Vignal A."/>
            <person name="Lee T."/>
            <person name="Kim K.W."/>
            <person name="Sheng Z."/>
            <person name="An Y."/>
            <person name="Searle S."/>
            <person name="Herrero J."/>
            <person name="Groenen M.A."/>
            <person name="Crooijmans R.P."/>
            <person name="Faraut T."/>
            <person name="Cai Q."/>
            <person name="Webster R.G."/>
            <person name="Aldridge J.R."/>
            <person name="Warren W.C."/>
            <person name="Bartschat S."/>
            <person name="Kehr S."/>
            <person name="Marz M."/>
            <person name="Stadler P.F."/>
            <person name="Smith J."/>
            <person name="Kraus R.H."/>
            <person name="Zhao Y."/>
            <person name="Ren L."/>
            <person name="Fei J."/>
            <person name="Morisson M."/>
            <person name="Kaiser P."/>
            <person name="Griffin D.K."/>
            <person name="Rao M."/>
            <person name="Pitel F."/>
            <person name="Wang J."/>
            <person name="Li N."/>
        </authorList>
    </citation>
    <scope>NUCLEOTIDE SEQUENCE [LARGE SCALE GENOMIC DNA]</scope>
</reference>